<dbReference type="RefSeq" id="WP_058452445.1">
    <property type="nucleotide sequence ID" value="NZ_CAAAIB010000004.1"/>
</dbReference>
<keyword evidence="3" id="KW-1185">Reference proteome</keyword>
<evidence type="ECO:0000313" key="3">
    <source>
        <dbReference type="Proteomes" id="UP000054908"/>
    </source>
</evidence>
<accession>A0A0W0W0J5</accession>
<organism evidence="2 3">
    <name type="scientific">Legionella maceachernii</name>
    <dbReference type="NCBI Taxonomy" id="466"/>
    <lineage>
        <taxon>Bacteria</taxon>
        <taxon>Pseudomonadati</taxon>
        <taxon>Pseudomonadota</taxon>
        <taxon>Gammaproteobacteria</taxon>
        <taxon>Legionellales</taxon>
        <taxon>Legionellaceae</taxon>
        <taxon>Legionella</taxon>
    </lineage>
</organism>
<dbReference type="Proteomes" id="UP000054908">
    <property type="component" value="Unassembled WGS sequence"/>
</dbReference>
<name>A0A0W0W0J5_9GAMM</name>
<sequence>MNRNKLIKTLVSQFEEQLSYLPDHKLEELESGKLEISLTQAVGNEAGGATSGAAKKPPTSAGAQPTPVPAVSTKARYV</sequence>
<reference evidence="2 3" key="1">
    <citation type="submission" date="2015-11" db="EMBL/GenBank/DDBJ databases">
        <title>Genomic analysis of 38 Legionella species identifies large and diverse effector repertoires.</title>
        <authorList>
            <person name="Burstein D."/>
            <person name="Amaro F."/>
            <person name="Zusman T."/>
            <person name="Lifshitz Z."/>
            <person name="Cohen O."/>
            <person name="Gilbert J.A."/>
            <person name="Pupko T."/>
            <person name="Shuman H.A."/>
            <person name="Segal G."/>
        </authorList>
    </citation>
    <scope>NUCLEOTIDE SEQUENCE [LARGE SCALE GENOMIC DNA]</scope>
    <source>
        <strain evidence="2 3">PX-1-G2-E2</strain>
    </source>
</reference>
<protein>
    <submittedName>
        <fullName evidence="2">Uncharacterized protein</fullName>
    </submittedName>
</protein>
<dbReference type="EMBL" id="LNYL01000042">
    <property type="protein sequence ID" value="KTD25915.1"/>
    <property type="molecule type" value="Genomic_DNA"/>
</dbReference>
<dbReference type="PATRIC" id="fig|466.6.peg.1776"/>
<feature type="region of interest" description="Disordered" evidence="1">
    <location>
        <begin position="45"/>
        <end position="78"/>
    </location>
</feature>
<proteinExistence type="predicted"/>
<dbReference type="AlphaFoldDB" id="A0A0W0W0J5"/>
<dbReference type="STRING" id="466.Lmac_1686"/>
<evidence type="ECO:0000256" key="1">
    <source>
        <dbReference type="SAM" id="MobiDB-lite"/>
    </source>
</evidence>
<dbReference type="OrthoDB" id="5653869at2"/>
<comment type="caution">
    <text evidence="2">The sequence shown here is derived from an EMBL/GenBank/DDBJ whole genome shotgun (WGS) entry which is preliminary data.</text>
</comment>
<gene>
    <name evidence="2" type="ORF">Lmac_1686</name>
</gene>
<evidence type="ECO:0000313" key="2">
    <source>
        <dbReference type="EMBL" id="KTD25915.1"/>
    </source>
</evidence>